<dbReference type="InterPro" id="IPR018299">
    <property type="entry name" value="Alkaline_phosphatase_AS"/>
</dbReference>
<evidence type="ECO:0000256" key="8">
    <source>
        <dbReference type="ARBA" id="ARBA00022842"/>
    </source>
</evidence>
<dbReference type="SMART" id="SM00098">
    <property type="entry name" value="alkPPc"/>
    <property type="match status" value="1"/>
</dbReference>
<sequence length="488" mass="52857">MDFLVALAFQASPGLTDWEAEGRAALMAAKEKQVIEGPAKNVILFIADGMDVTTSTAARILAGQQAGGSGEENLLTFESLPFTGFAKTYNTNMQVPDSAGTATAILSGHKTKAGVINVNQTVPRGDCEASKSGRLPTILEVAQDTERSIGVVSTARLTHATPASLYASAADRGWEADRNLPEGVDCEDIASQLIDAAQNYELVVALGGGRSNFLPKATPDPEYPNRTGAREDARDLMAGWRGISRRHKTVTTRSELLEASKRDKVLGLFEPSHMMYEHDRTEREADEPSIAEMTRFAIERLSRDKDGYFLLVEGGRVDHAHHSGNAYRALTDAIAFDEAVKVATEMTDPEDTLIIVTADHGHTISFNGYPHRGNPIMGVVKGLTSEGEPSELPEQAGDQRPYTTLSYANGQGAKVTPAIEGRPAGRPFVEEDEALDPDYKQQALVPMFSETHGGQDVAIYARGPGAHYLTGVNEQNYIYYVMEDALRK</sequence>
<evidence type="ECO:0000256" key="9">
    <source>
        <dbReference type="RuleBase" id="RU003946"/>
    </source>
</evidence>
<dbReference type="InterPro" id="IPR017850">
    <property type="entry name" value="Alkaline_phosphatase_core_sf"/>
</dbReference>
<keyword evidence="5" id="KW-0479">Metal-binding</keyword>
<comment type="cofactor">
    <cofactor evidence="2">
        <name>Zn(2+)</name>
        <dbReference type="ChEBI" id="CHEBI:29105"/>
    </cofactor>
</comment>
<dbReference type="GO" id="GO:0004035">
    <property type="term" value="F:alkaline phosphatase activity"/>
    <property type="evidence" value="ECO:0007669"/>
    <property type="project" value="UniProtKB-EC"/>
</dbReference>
<keyword evidence="7" id="KW-0862">Zinc</keyword>
<protein>
    <submittedName>
        <fullName evidence="10">Alkaline phosphatase</fullName>
        <ecNumber evidence="10">3.1.3.1</ecNumber>
    </submittedName>
</protein>
<evidence type="ECO:0000313" key="10">
    <source>
        <dbReference type="EMBL" id="MFC3303816.1"/>
    </source>
</evidence>
<dbReference type="PROSITE" id="PS00123">
    <property type="entry name" value="ALKALINE_PHOSPHATASE"/>
    <property type="match status" value="1"/>
</dbReference>
<evidence type="ECO:0000313" key="11">
    <source>
        <dbReference type="Proteomes" id="UP001595607"/>
    </source>
</evidence>
<proteinExistence type="inferred from homology"/>
<evidence type="ECO:0000256" key="7">
    <source>
        <dbReference type="ARBA" id="ARBA00022833"/>
    </source>
</evidence>
<gene>
    <name evidence="10" type="ORF">ACFONP_13875</name>
</gene>
<dbReference type="PANTHER" id="PTHR11596">
    <property type="entry name" value="ALKALINE PHOSPHATASE"/>
    <property type="match status" value="1"/>
</dbReference>
<dbReference type="PRINTS" id="PR00113">
    <property type="entry name" value="ALKPHPHTASE"/>
</dbReference>
<evidence type="ECO:0000256" key="4">
    <source>
        <dbReference type="ARBA" id="ARBA00022553"/>
    </source>
</evidence>
<dbReference type="SUPFAM" id="SSF53649">
    <property type="entry name" value="Alkaline phosphatase-like"/>
    <property type="match status" value="1"/>
</dbReference>
<comment type="similarity">
    <text evidence="3 9">Belongs to the alkaline phosphatase family.</text>
</comment>
<comment type="caution">
    <text evidence="10">The sequence shown here is derived from an EMBL/GenBank/DDBJ whole genome shotgun (WGS) entry which is preliminary data.</text>
</comment>
<evidence type="ECO:0000256" key="1">
    <source>
        <dbReference type="ARBA" id="ARBA00001946"/>
    </source>
</evidence>
<dbReference type="PANTHER" id="PTHR11596:SF5">
    <property type="entry name" value="ALKALINE PHOSPHATASE"/>
    <property type="match status" value="1"/>
</dbReference>
<dbReference type="Gene3D" id="3.40.720.10">
    <property type="entry name" value="Alkaline Phosphatase, subunit A"/>
    <property type="match status" value="1"/>
</dbReference>
<keyword evidence="8" id="KW-0460">Magnesium</keyword>
<accession>A0ABV7MHT8</accession>
<dbReference type="Pfam" id="PF00245">
    <property type="entry name" value="Alk_phosphatase"/>
    <property type="match status" value="1"/>
</dbReference>
<keyword evidence="11" id="KW-1185">Reference proteome</keyword>
<reference evidence="11" key="1">
    <citation type="journal article" date="2019" name="Int. J. Syst. Evol. Microbiol.">
        <title>The Global Catalogue of Microorganisms (GCM) 10K type strain sequencing project: providing services to taxonomists for standard genome sequencing and annotation.</title>
        <authorList>
            <consortium name="The Broad Institute Genomics Platform"/>
            <consortium name="The Broad Institute Genome Sequencing Center for Infectious Disease"/>
            <person name="Wu L."/>
            <person name="Ma J."/>
        </authorList>
    </citation>
    <scope>NUCLEOTIDE SEQUENCE [LARGE SCALE GENOMIC DNA]</scope>
    <source>
        <strain evidence="11">KCTC 22245</strain>
    </source>
</reference>
<evidence type="ECO:0000256" key="5">
    <source>
        <dbReference type="ARBA" id="ARBA00022723"/>
    </source>
</evidence>
<dbReference type="CDD" id="cd16012">
    <property type="entry name" value="ALP"/>
    <property type="match status" value="1"/>
</dbReference>
<dbReference type="EC" id="3.1.3.1" evidence="10"/>
<keyword evidence="4" id="KW-0597">Phosphoprotein</keyword>
<evidence type="ECO:0000256" key="6">
    <source>
        <dbReference type="ARBA" id="ARBA00022801"/>
    </source>
</evidence>
<name>A0ABV7MHT8_9PROT</name>
<dbReference type="RefSeq" id="WP_189576714.1">
    <property type="nucleotide sequence ID" value="NZ_BMXU01000002.1"/>
</dbReference>
<comment type="cofactor">
    <cofactor evidence="1">
        <name>Mg(2+)</name>
        <dbReference type="ChEBI" id="CHEBI:18420"/>
    </cofactor>
</comment>
<organism evidence="10 11">
    <name type="scientific">Parvularcula lutaonensis</name>
    <dbReference type="NCBI Taxonomy" id="491923"/>
    <lineage>
        <taxon>Bacteria</taxon>
        <taxon>Pseudomonadati</taxon>
        <taxon>Pseudomonadota</taxon>
        <taxon>Alphaproteobacteria</taxon>
        <taxon>Parvularculales</taxon>
        <taxon>Parvularculaceae</taxon>
        <taxon>Parvularcula</taxon>
    </lineage>
</organism>
<dbReference type="EMBL" id="JBHRVA010000003">
    <property type="protein sequence ID" value="MFC3303816.1"/>
    <property type="molecule type" value="Genomic_DNA"/>
</dbReference>
<dbReference type="InterPro" id="IPR001952">
    <property type="entry name" value="Alkaline_phosphatase"/>
</dbReference>
<evidence type="ECO:0000256" key="3">
    <source>
        <dbReference type="ARBA" id="ARBA00005984"/>
    </source>
</evidence>
<evidence type="ECO:0000256" key="2">
    <source>
        <dbReference type="ARBA" id="ARBA00001947"/>
    </source>
</evidence>
<dbReference type="Proteomes" id="UP001595607">
    <property type="component" value="Unassembled WGS sequence"/>
</dbReference>
<keyword evidence="6 10" id="KW-0378">Hydrolase</keyword>